<dbReference type="EMBL" id="CP023737">
    <property type="protein sequence ID" value="ATQ69014.1"/>
    <property type="molecule type" value="Genomic_DNA"/>
</dbReference>
<reference evidence="2" key="1">
    <citation type="submission" date="2017-10" db="EMBL/GenBank/DDBJ databases">
        <title>Completed PacBio SMRT sequence of Methylosinus trichosporium OB3b reveals presence of a third large plasmid.</title>
        <authorList>
            <person name="Charles T.C."/>
            <person name="Lynch M.D.J."/>
            <person name="Heil J.R."/>
            <person name="Cheng J."/>
        </authorList>
    </citation>
    <scope>NUCLEOTIDE SEQUENCE [LARGE SCALE GENOMIC DNA]</scope>
    <source>
        <strain evidence="2">OB3b</strain>
    </source>
</reference>
<proteinExistence type="predicted"/>
<gene>
    <name evidence="1" type="ORF">CQW49_14885</name>
</gene>
<evidence type="ECO:0000313" key="1">
    <source>
        <dbReference type="EMBL" id="ATQ69014.1"/>
    </source>
</evidence>
<keyword evidence="2" id="KW-1185">Reference proteome</keyword>
<accession>A0A2D2D210</accession>
<name>A0A2D2D210_METT3</name>
<protein>
    <submittedName>
        <fullName evidence="1">Uncharacterized protein</fullName>
    </submittedName>
</protein>
<evidence type="ECO:0000313" key="2">
    <source>
        <dbReference type="Proteomes" id="UP000230709"/>
    </source>
</evidence>
<organism evidence="1 2">
    <name type="scientific">Methylosinus trichosporium (strain ATCC 35070 / NCIMB 11131 / UNIQEM 75 / OB3b)</name>
    <dbReference type="NCBI Taxonomy" id="595536"/>
    <lineage>
        <taxon>Bacteria</taxon>
        <taxon>Pseudomonadati</taxon>
        <taxon>Pseudomonadota</taxon>
        <taxon>Alphaproteobacteria</taxon>
        <taxon>Hyphomicrobiales</taxon>
        <taxon>Methylocystaceae</taxon>
        <taxon>Methylosinus</taxon>
    </lineage>
</organism>
<dbReference type="KEGG" id="mtw:CQW49_14885"/>
<dbReference type="Proteomes" id="UP000230709">
    <property type="component" value="Chromosome"/>
</dbReference>
<dbReference type="AlphaFoldDB" id="A0A2D2D210"/>
<sequence>MREKHLGDAVSLATILLSTRQQFGHALRDAAMATIRARLKGARSDHLVISRNILESHIDDALYLIGRDGLDSLERNVRFAVDEMIREALENVRTRRTDGY</sequence>